<dbReference type="Pfam" id="PF13193">
    <property type="entry name" value="AMP-binding_C"/>
    <property type="match status" value="1"/>
</dbReference>
<name>A0ABU8NAH6_9PSEU</name>
<proteinExistence type="predicted"/>
<comment type="caution">
    <text evidence="3">The sequence shown here is derived from an EMBL/GenBank/DDBJ whole genome shotgun (WGS) entry which is preliminary data.</text>
</comment>
<evidence type="ECO:0000259" key="2">
    <source>
        <dbReference type="Pfam" id="PF13193"/>
    </source>
</evidence>
<feature type="domain" description="AMP-dependent synthetase/ligase" evidence="1">
    <location>
        <begin position="39"/>
        <end position="422"/>
    </location>
</feature>
<dbReference type="Proteomes" id="UP001370100">
    <property type="component" value="Unassembled WGS sequence"/>
</dbReference>
<dbReference type="SUPFAM" id="SSF56801">
    <property type="entry name" value="Acetyl-CoA synthetase-like"/>
    <property type="match status" value="1"/>
</dbReference>
<dbReference type="PANTHER" id="PTHR43767:SF1">
    <property type="entry name" value="NONRIBOSOMAL PEPTIDE SYNTHASE PES1 (EUROFUNG)-RELATED"/>
    <property type="match status" value="1"/>
</dbReference>
<keyword evidence="4" id="KW-1185">Reference proteome</keyword>
<dbReference type="InterPro" id="IPR000873">
    <property type="entry name" value="AMP-dep_synth/lig_dom"/>
</dbReference>
<dbReference type="Gene3D" id="3.30.300.30">
    <property type="match status" value="1"/>
</dbReference>
<protein>
    <submittedName>
        <fullName evidence="3">AMP-binding protein</fullName>
    </submittedName>
</protein>
<dbReference type="EMBL" id="JBBEGL010000006">
    <property type="protein sequence ID" value="MEJ2889406.1"/>
    <property type="molecule type" value="Genomic_DNA"/>
</dbReference>
<accession>A0ABU8NAH6</accession>
<dbReference type="PANTHER" id="PTHR43767">
    <property type="entry name" value="LONG-CHAIN-FATTY-ACID--COA LIGASE"/>
    <property type="match status" value="1"/>
</dbReference>
<feature type="domain" description="AMP-binding enzyme C-terminal" evidence="2">
    <location>
        <begin position="476"/>
        <end position="551"/>
    </location>
</feature>
<dbReference type="InterPro" id="IPR025110">
    <property type="entry name" value="AMP-bd_C"/>
</dbReference>
<dbReference type="Pfam" id="PF00501">
    <property type="entry name" value="AMP-binding"/>
    <property type="match status" value="1"/>
</dbReference>
<dbReference type="PROSITE" id="PS00455">
    <property type="entry name" value="AMP_BINDING"/>
    <property type="match status" value="1"/>
</dbReference>
<evidence type="ECO:0000313" key="3">
    <source>
        <dbReference type="EMBL" id="MEJ2889406.1"/>
    </source>
</evidence>
<evidence type="ECO:0000313" key="4">
    <source>
        <dbReference type="Proteomes" id="UP001370100"/>
    </source>
</evidence>
<reference evidence="3 4" key="1">
    <citation type="submission" date="2024-03" db="EMBL/GenBank/DDBJ databases">
        <title>Actinomycetospora sp. OC33-EN06, a novel actinomycete isolated from wild orchid (Aerides multiflora).</title>
        <authorList>
            <person name="Suriyachadkun C."/>
        </authorList>
    </citation>
    <scope>NUCLEOTIDE SEQUENCE [LARGE SCALE GENOMIC DNA]</scope>
    <source>
        <strain evidence="3 4">OC33-EN06</strain>
    </source>
</reference>
<dbReference type="InterPro" id="IPR045851">
    <property type="entry name" value="AMP-bd_C_sf"/>
</dbReference>
<evidence type="ECO:0000259" key="1">
    <source>
        <dbReference type="Pfam" id="PF00501"/>
    </source>
</evidence>
<dbReference type="InterPro" id="IPR050237">
    <property type="entry name" value="ATP-dep_AMP-bd_enzyme"/>
</dbReference>
<sequence>MGTAETSIYGSRPWLPRYRPEYPHDVEPEFSSALAMFSDALRRAPETEIVRYFDGTLTLAELDRLSDQFAVALTDRGFEKGQRLATYLQNIPQVLIAAIGTWKAGGIVVSINPMSRVRELTTLLGDCEATALLAEEDLFGQVAAEVVPTIPSLRIAWTTSPLEFQTRHDPRLFGGMSRVRHEGTEDMSEVLASVGDRTPEPVELALDDPAFLGYTSGTTGPPKGAMNTHRNVVFNARVYREWCGLTTEDSVLGVAPLFHITGVVAHTAVCLLVPMPLVLAYRFEPNVMLDAIREHRPTFTAGSITVFIALMNTEGAVKEDLSSLEKIYSGGAPIPPSTVKAFSAHFGHYIHNIYGLTETTSPSHGTPRGSEAPVDEASGALSVGVPVFSTVVRIMRDDGSDADVGEVGEIVTRGPQVVPGYWNKPEETENALRAPDGSVELKTGDVGYMDDQGWFYVVDRKKDQINAGGYKVWPREVEDVLYEHPAVREAAVVGVPDEYRGETVKAFVSVRPGQSVDPDELIQFCKERMSAYKYPRQVELMDEIPKTVTGKLLRRALRS</sequence>
<dbReference type="RefSeq" id="WP_337716919.1">
    <property type="nucleotide sequence ID" value="NZ_JBBEGL010000006.1"/>
</dbReference>
<dbReference type="InterPro" id="IPR042099">
    <property type="entry name" value="ANL_N_sf"/>
</dbReference>
<dbReference type="InterPro" id="IPR020845">
    <property type="entry name" value="AMP-binding_CS"/>
</dbReference>
<gene>
    <name evidence="3" type="ORF">WCD41_23300</name>
</gene>
<organism evidence="3 4">
    <name type="scientific">Actinomycetospora aeridis</name>
    <dbReference type="NCBI Taxonomy" id="3129231"/>
    <lineage>
        <taxon>Bacteria</taxon>
        <taxon>Bacillati</taxon>
        <taxon>Actinomycetota</taxon>
        <taxon>Actinomycetes</taxon>
        <taxon>Pseudonocardiales</taxon>
        <taxon>Pseudonocardiaceae</taxon>
        <taxon>Actinomycetospora</taxon>
    </lineage>
</organism>
<dbReference type="Gene3D" id="3.40.50.12780">
    <property type="entry name" value="N-terminal domain of ligase-like"/>
    <property type="match status" value="1"/>
</dbReference>